<keyword evidence="3" id="KW-1185">Reference proteome</keyword>
<dbReference type="AlphaFoldDB" id="A0A4D6M8P6"/>
<dbReference type="Proteomes" id="UP000501690">
    <property type="component" value="Linkage Group LG6"/>
</dbReference>
<reference evidence="2 3" key="1">
    <citation type="submission" date="2019-04" db="EMBL/GenBank/DDBJ databases">
        <title>An improved genome assembly and genetic linkage map for asparagus bean, Vigna unguiculata ssp. sesquipedialis.</title>
        <authorList>
            <person name="Xia Q."/>
            <person name="Zhang R."/>
            <person name="Dong Y."/>
        </authorList>
    </citation>
    <scope>NUCLEOTIDE SEQUENCE [LARGE SCALE GENOMIC DNA]</scope>
    <source>
        <tissue evidence="2">Leaf</tissue>
    </source>
</reference>
<evidence type="ECO:0000313" key="2">
    <source>
        <dbReference type="EMBL" id="QCD96496.1"/>
    </source>
</evidence>
<accession>A0A4D6M8P6</accession>
<name>A0A4D6M8P6_VIGUN</name>
<organism evidence="2 3">
    <name type="scientific">Vigna unguiculata</name>
    <name type="common">Cowpea</name>
    <dbReference type="NCBI Taxonomy" id="3917"/>
    <lineage>
        <taxon>Eukaryota</taxon>
        <taxon>Viridiplantae</taxon>
        <taxon>Streptophyta</taxon>
        <taxon>Embryophyta</taxon>
        <taxon>Tracheophyta</taxon>
        <taxon>Spermatophyta</taxon>
        <taxon>Magnoliopsida</taxon>
        <taxon>eudicotyledons</taxon>
        <taxon>Gunneridae</taxon>
        <taxon>Pentapetalae</taxon>
        <taxon>rosids</taxon>
        <taxon>fabids</taxon>
        <taxon>Fabales</taxon>
        <taxon>Fabaceae</taxon>
        <taxon>Papilionoideae</taxon>
        <taxon>50 kb inversion clade</taxon>
        <taxon>NPAAA clade</taxon>
        <taxon>indigoferoid/millettioid clade</taxon>
        <taxon>Phaseoleae</taxon>
        <taxon>Vigna</taxon>
    </lineage>
</organism>
<sequence length="93" mass="10351">MSSYSDNISLSSPGSGSDRSGGMEVVNLLVVIGSGWEVSRGFRWRQRLRLGKIRPRSWQKATDQQKQDTDGLRRTFVPVVAVAEIVAKLHSHI</sequence>
<feature type="compositionally biased region" description="Low complexity" evidence="1">
    <location>
        <begin position="9"/>
        <end position="21"/>
    </location>
</feature>
<gene>
    <name evidence="2" type="ORF">DEO72_LG6g1200</name>
</gene>
<proteinExistence type="predicted"/>
<protein>
    <submittedName>
        <fullName evidence="2">Uncharacterized protein</fullName>
    </submittedName>
</protein>
<dbReference type="EMBL" id="CP039350">
    <property type="protein sequence ID" value="QCD96496.1"/>
    <property type="molecule type" value="Genomic_DNA"/>
</dbReference>
<evidence type="ECO:0000313" key="3">
    <source>
        <dbReference type="Proteomes" id="UP000501690"/>
    </source>
</evidence>
<evidence type="ECO:0000256" key="1">
    <source>
        <dbReference type="SAM" id="MobiDB-lite"/>
    </source>
</evidence>
<feature type="region of interest" description="Disordered" evidence="1">
    <location>
        <begin position="1"/>
        <end position="21"/>
    </location>
</feature>